<sequence length="43" mass="5024">MPGRHLWGRLFKNIIMCIIILFILLGVLAYWIFPYTPGIGQTF</sequence>
<keyword evidence="1" id="KW-0472">Membrane</keyword>
<keyword evidence="1" id="KW-1133">Transmembrane helix</keyword>
<dbReference type="Proteomes" id="UP000789617">
    <property type="component" value="Plasmid P1"/>
</dbReference>
<dbReference type="AlphaFoldDB" id="A0A9P0Y6V1"/>
<gene>
    <name evidence="2" type="ORF">AN2335V1_4909</name>
</gene>
<dbReference type="EMBL" id="OW969750">
    <property type="protein sequence ID" value="CAH6255177.1"/>
    <property type="molecule type" value="Genomic_DNA"/>
</dbReference>
<keyword evidence="2" id="KW-0614">Plasmid</keyword>
<protein>
    <submittedName>
        <fullName evidence="2">Uncharacterized protein</fullName>
    </submittedName>
</protein>
<evidence type="ECO:0000313" key="2">
    <source>
        <dbReference type="EMBL" id="CAH6255177.1"/>
    </source>
</evidence>
<accession>A0A9P0Y6V1</accession>
<reference evidence="2" key="1">
    <citation type="submission" date="2022-05" db="EMBL/GenBank/DDBJ databases">
        <authorList>
            <person name="Alioto T."/>
            <person name="Alioto T."/>
            <person name="Gomez Garrido J."/>
        </authorList>
    </citation>
    <scope>NUCLEOTIDE SEQUENCE</scope>
    <source>
        <strain evidence="2">0</strain>
        <plasmid evidence="2">P1</plasmid>
    </source>
</reference>
<proteinExistence type="predicted"/>
<geneLocation type="plasmid" evidence="2 3">
    <name>P1</name>
</geneLocation>
<keyword evidence="3" id="KW-1185">Reference proteome</keyword>
<evidence type="ECO:0000256" key="1">
    <source>
        <dbReference type="SAM" id="Phobius"/>
    </source>
</evidence>
<organism evidence="2 3">
    <name type="scientific">Klebsiella variicola</name>
    <dbReference type="NCBI Taxonomy" id="244366"/>
    <lineage>
        <taxon>Bacteria</taxon>
        <taxon>Pseudomonadati</taxon>
        <taxon>Pseudomonadota</taxon>
        <taxon>Gammaproteobacteria</taxon>
        <taxon>Enterobacterales</taxon>
        <taxon>Enterobacteriaceae</taxon>
        <taxon>Klebsiella/Raoultella group</taxon>
        <taxon>Klebsiella</taxon>
        <taxon>Klebsiella pneumoniae complex</taxon>
    </lineage>
</organism>
<evidence type="ECO:0000313" key="3">
    <source>
        <dbReference type="Proteomes" id="UP000789617"/>
    </source>
</evidence>
<feature type="transmembrane region" description="Helical" evidence="1">
    <location>
        <begin position="12"/>
        <end position="33"/>
    </location>
</feature>
<name>A0A9P0Y6V1_KLEVA</name>
<keyword evidence="1" id="KW-0812">Transmembrane</keyword>